<comment type="pathway">
    <text evidence="2">Glycan biosynthesis; starch biosynthesis.</text>
</comment>
<gene>
    <name evidence="11" type="ORF">DTER00134_LOCUS16430</name>
</gene>
<reference evidence="11" key="1">
    <citation type="submission" date="2021-01" db="EMBL/GenBank/DDBJ databases">
        <authorList>
            <person name="Corre E."/>
            <person name="Pelletier E."/>
            <person name="Niang G."/>
            <person name="Scheremetjew M."/>
            <person name="Finn R."/>
            <person name="Kale V."/>
            <person name="Holt S."/>
            <person name="Cochrane G."/>
            <person name="Meng A."/>
            <person name="Brown T."/>
            <person name="Cohen L."/>
        </authorList>
    </citation>
    <scope>NUCLEOTIDE SEQUENCE</scope>
    <source>
        <strain evidence="11">CCMP1320</strain>
    </source>
</reference>
<evidence type="ECO:0000256" key="4">
    <source>
        <dbReference type="ARBA" id="ARBA00012588"/>
    </source>
</evidence>
<dbReference type="Gene3D" id="3.40.50.2000">
    <property type="entry name" value="Glycogen Phosphorylase B"/>
    <property type="match status" value="2"/>
</dbReference>
<dbReference type="UniPathway" id="UPA00152"/>
<keyword evidence="5" id="KW-0328">Glycosyltransferase</keyword>
<feature type="compositionally biased region" description="Low complexity" evidence="9">
    <location>
        <begin position="199"/>
        <end position="218"/>
    </location>
</feature>
<dbReference type="EC" id="2.4.1.21" evidence="4"/>
<organism evidence="11">
    <name type="scientific">Dunaliella tertiolecta</name>
    <name type="common">Green alga</name>
    <dbReference type="NCBI Taxonomy" id="3047"/>
    <lineage>
        <taxon>Eukaryota</taxon>
        <taxon>Viridiplantae</taxon>
        <taxon>Chlorophyta</taxon>
        <taxon>core chlorophytes</taxon>
        <taxon>Chlorophyceae</taxon>
        <taxon>CS clade</taxon>
        <taxon>Chlamydomonadales</taxon>
        <taxon>Dunaliellaceae</taxon>
        <taxon>Dunaliella</taxon>
    </lineage>
</organism>
<dbReference type="CDD" id="cd03791">
    <property type="entry name" value="GT5_Glycogen_synthase_DULL1-like"/>
    <property type="match status" value="1"/>
</dbReference>
<evidence type="ECO:0000259" key="10">
    <source>
        <dbReference type="SMART" id="SM01066"/>
    </source>
</evidence>
<evidence type="ECO:0000256" key="2">
    <source>
        <dbReference type="ARBA" id="ARBA00004727"/>
    </source>
</evidence>
<dbReference type="SUPFAM" id="SSF53756">
    <property type="entry name" value="UDP-Glycosyltransferase/glycogen phosphorylase"/>
    <property type="match status" value="1"/>
</dbReference>
<dbReference type="EMBL" id="HBIP01027213">
    <property type="protein sequence ID" value="CAE0501357.1"/>
    <property type="molecule type" value="Transcribed_RNA"/>
</dbReference>
<dbReference type="AlphaFoldDB" id="A0A7S3R3E4"/>
<dbReference type="GO" id="GO:0009011">
    <property type="term" value="F:alpha-1,4-glucan glucosyltransferase (ADP-glucose donor) activity"/>
    <property type="evidence" value="ECO:0007669"/>
    <property type="project" value="UniProtKB-EC"/>
</dbReference>
<comment type="catalytic activity">
    <reaction evidence="1">
        <text>[(1-&gt;4)-alpha-D-glucosyl](n) + ADP-alpha-D-glucose = [(1-&gt;4)-alpha-D-glucosyl](n+1) + ADP + H(+)</text>
        <dbReference type="Rhea" id="RHEA:18189"/>
        <dbReference type="Rhea" id="RHEA-COMP:9584"/>
        <dbReference type="Rhea" id="RHEA-COMP:9587"/>
        <dbReference type="ChEBI" id="CHEBI:15378"/>
        <dbReference type="ChEBI" id="CHEBI:15444"/>
        <dbReference type="ChEBI" id="CHEBI:57498"/>
        <dbReference type="ChEBI" id="CHEBI:456216"/>
        <dbReference type="EC" id="2.4.1.21"/>
    </reaction>
</comment>
<feature type="compositionally biased region" description="Pro residues" evidence="9">
    <location>
        <begin position="281"/>
        <end position="291"/>
    </location>
</feature>
<feature type="domain" description="Carbohydrate binding module family 25" evidence="10">
    <location>
        <begin position="329"/>
        <end position="424"/>
    </location>
</feature>
<dbReference type="Pfam" id="PF08323">
    <property type="entry name" value="Glyco_transf_5"/>
    <property type="match status" value="1"/>
</dbReference>
<dbReference type="InterPro" id="IPR001296">
    <property type="entry name" value="Glyco_trans_1"/>
</dbReference>
<dbReference type="PANTHER" id="PTHR46083">
    <property type="match status" value="1"/>
</dbReference>
<evidence type="ECO:0000313" key="11">
    <source>
        <dbReference type="EMBL" id="CAE0501357.1"/>
    </source>
</evidence>
<feature type="region of interest" description="Disordered" evidence="9">
    <location>
        <begin position="257"/>
        <end position="294"/>
    </location>
</feature>
<feature type="coiled-coil region" evidence="8">
    <location>
        <begin position="447"/>
        <end position="481"/>
    </location>
</feature>
<dbReference type="GO" id="GO:2001070">
    <property type="term" value="F:starch binding"/>
    <property type="evidence" value="ECO:0007669"/>
    <property type="project" value="InterPro"/>
</dbReference>
<dbReference type="Pfam" id="PF16760">
    <property type="entry name" value="CBM53"/>
    <property type="match status" value="2"/>
</dbReference>
<feature type="compositionally biased region" description="Low complexity" evidence="9">
    <location>
        <begin position="100"/>
        <end position="169"/>
    </location>
</feature>
<dbReference type="GO" id="GO:0019252">
    <property type="term" value="P:starch biosynthetic process"/>
    <property type="evidence" value="ECO:0007669"/>
    <property type="project" value="UniProtKB-UniPathway"/>
</dbReference>
<evidence type="ECO:0000256" key="3">
    <source>
        <dbReference type="ARBA" id="ARBA00010281"/>
    </source>
</evidence>
<feature type="domain" description="Carbohydrate binding module family 25" evidence="10">
    <location>
        <begin position="684"/>
        <end position="793"/>
    </location>
</feature>
<dbReference type="PANTHER" id="PTHR46083:SF5">
    <property type="entry name" value="STARCH SYNTHASE 3, CHLOROPLASTIC_AMYLOPLASTIC"/>
    <property type="match status" value="1"/>
</dbReference>
<evidence type="ECO:0000256" key="1">
    <source>
        <dbReference type="ARBA" id="ARBA00001478"/>
    </source>
</evidence>
<keyword evidence="8" id="KW-0175">Coiled coil</keyword>
<evidence type="ECO:0000256" key="8">
    <source>
        <dbReference type="SAM" id="Coils"/>
    </source>
</evidence>
<proteinExistence type="inferred from homology"/>
<dbReference type="Pfam" id="PF00534">
    <property type="entry name" value="Glycos_transf_1"/>
    <property type="match status" value="1"/>
</dbReference>
<evidence type="ECO:0000256" key="7">
    <source>
        <dbReference type="ARBA" id="ARBA00022922"/>
    </source>
</evidence>
<protein>
    <recommendedName>
        <fullName evidence="4">starch synthase</fullName>
        <ecNumber evidence="4">2.4.1.21</ecNumber>
    </recommendedName>
</protein>
<evidence type="ECO:0000256" key="9">
    <source>
        <dbReference type="SAM" id="MobiDB-lite"/>
    </source>
</evidence>
<dbReference type="InterPro" id="IPR013534">
    <property type="entry name" value="Starch_synth_cat_dom"/>
</dbReference>
<dbReference type="HAMAP" id="MF_00484">
    <property type="entry name" value="Glycogen_synth"/>
    <property type="match status" value="1"/>
</dbReference>
<dbReference type="InterPro" id="IPR011835">
    <property type="entry name" value="GS/SS"/>
</dbReference>
<keyword evidence="6" id="KW-0808">Transferase</keyword>
<keyword evidence="7" id="KW-0750">Starch biosynthesis</keyword>
<feature type="compositionally biased region" description="Gly residues" evidence="9">
    <location>
        <begin position="171"/>
        <end position="180"/>
    </location>
</feature>
<feature type="region of interest" description="Disordered" evidence="9">
    <location>
        <begin position="1"/>
        <end position="218"/>
    </location>
</feature>
<feature type="domain" description="Carbohydrate binding module family 25" evidence="10">
    <location>
        <begin position="514"/>
        <end position="610"/>
    </location>
</feature>
<sequence>MRSLGTPVGSTQQAFGPSSAKGLRSVPPSLKHSSCPQHTRTAVSCLGAGDESREKVPSLPTPSELLDGRQTSCPIAPPSRRPAVVMAVSPSTPPNPGSGPEPTGSSRSAAAGGRGGTSSSRGSGPGSTAWEQQQEAAAAAVRLADAQPGAAAKPSAPGGNGGAAAQKAPTSGGGRKGGAGTRKMSWKQAVAAERDDDGAASQAARAAAAAAGGSAAWVSSAASAPVGASLLSLPLQEEEGGTVDSLRYAQDTKTLSVELDEEEASKIPPSIPNPLTARAAPAPPPPPPKPVSPERAAARTLLATFNPSQHVSGREHWMVVVAPDNLMAGEECVLLFNKRQSDALRERPHVQLQYAFNGWELKNEEDAPFKADLSPAGTPITDMSEFWSTRFKVPEEAYEFNFVLHDNEGVYENNAMMDFMYPVAEGASREEWSEILAARVAQREQERQAAEARARAEAEALRQEELRKQDLEKGMMRAEGAKNAHLHFQNVGSVELRHGDSVAWCVSPSPPQAGSRMRLYYNLAATPLAWLGPNIPPDQAMAIRWGINGWQSPTVTVMTRSEPPAEAPQPGDWWQADLDLPYHTGAINLVFNYYEHYDNNNFQDYAIKVALPAGVTSVDAWKNSLVEVFRADEYATRVALEEEARRKEMKRLAKRQKAQDMVKAVERRKVRHVMDTEPEIITAGSQIDVWYNPKDTPLNGQGQIYLIGGWNRWSHRLSIGPMAMIPPDTPAQYNEAGQVVVPATPSSGRETHWKATVKVPQDAYKMDFVFANVPGGEGVYDNRGGYDYHLPVEGSPIREQSIYCVHIAVEMAPIAKVGGLGDVVTALGRAVQEQGHHVEVILPKFEFLQHSPILAGQLRYETEYDWGGTRIYVTSAIVENLRVWFVEPQNGFFQTQAVYGRYDDEVRFDFFCKAALEFLLRTGRQPDILHCHDWSTAHVAKAYWEDYNPYGLWKPKVVFTIHNLNYGQKKIAEAAQYCQRFTTVSPTYAFETGGAGPIAAHSYKFSGIRNGIDPDLWDTESNMFLETGYDAETVVEGKAAARAALRSRLGLTGWGDKFIVAVVSRLTPQKGVPLIKHCAFRTTERGGQFVLLGSAPDPRVQSEFDGMAASMGGQDAAFCFKYDEPLSHLIYAAADMVVVPSMFEPCGLTQMIAMRYGAVPIVRHTGGLKDTVFDVDYDKARAAWELQGSSDWQRDQLDATNGFAFEGTDPPALDYALNRAIDAWYNDRPWFHSLQRRVMEQDWSWNRPAMDYIELYLAALKT</sequence>
<comment type="similarity">
    <text evidence="3">Belongs to the glycosyltransferase 1 family. Bacterial/plant glycogen synthase subfamily.</text>
</comment>
<dbReference type="InterPro" id="IPR005085">
    <property type="entry name" value="CBM25"/>
</dbReference>
<dbReference type="SMART" id="SM01066">
    <property type="entry name" value="CBM_25"/>
    <property type="match status" value="3"/>
</dbReference>
<feature type="compositionally biased region" description="Polar residues" evidence="9">
    <location>
        <begin position="31"/>
        <end position="42"/>
    </location>
</feature>
<dbReference type="GO" id="GO:0004373">
    <property type="term" value="F:alpha-1,4-glucan glucosyltransferase (UDP-glucose donor) activity"/>
    <property type="evidence" value="ECO:0007669"/>
    <property type="project" value="InterPro"/>
</dbReference>
<evidence type="ECO:0000256" key="5">
    <source>
        <dbReference type="ARBA" id="ARBA00022676"/>
    </source>
</evidence>
<evidence type="ECO:0000256" key="6">
    <source>
        <dbReference type="ARBA" id="ARBA00022679"/>
    </source>
</evidence>
<name>A0A7S3R3E4_DUNTE</name>
<accession>A0A7S3R3E4</accession>